<dbReference type="Proteomes" id="UP001239111">
    <property type="component" value="Chromosome 3"/>
</dbReference>
<organism evidence="1 2">
    <name type="scientific">Eretmocerus hayati</name>
    <dbReference type="NCBI Taxonomy" id="131215"/>
    <lineage>
        <taxon>Eukaryota</taxon>
        <taxon>Metazoa</taxon>
        <taxon>Ecdysozoa</taxon>
        <taxon>Arthropoda</taxon>
        <taxon>Hexapoda</taxon>
        <taxon>Insecta</taxon>
        <taxon>Pterygota</taxon>
        <taxon>Neoptera</taxon>
        <taxon>Endopterygota</taxon>
        <taxon>Hymenoptera</taxon>
        <taxon>Apocrita</taxon>
        <taxon>Proctotrupomorpha</taxon>
        <taxon>Chalcidoidea</taxon>
        <taxon>Aphelinidae</taxon>
        <taxon>Aphelininae</taxon>
        <taxon>Eretmocerus</taxon>
    </lineage>
</organism>
<dbReference type="EMBL" id="CM056743">
    <property type="protein sequence ID" value="KAJ8670745.1"/>
    <property type="molecule type" value="Genomic_DNA"/>
</dbReference>
<evidence type="ECO:0000313" key="2">
    <source>
        <dbReference type="Proteomes" id="UP001239111"/>
    </source>
</evidence>
<protein>
    <submittedName>
        <fullName evidence="1">Uncharacterized protein</fullName>
    </submittedName>
</protein>
<gene>
    <name evidence="1" type="ORF">QAD02_002004</name>
</gene>
<keyword evidence="2" id="KW-1185">Reference proteome</keyword>
<comment type="caution">
    <text evidence="1">The sequence shown here is derived from an EMBL/GenBank/DDBJ whole genome shotgun (WGS) entry which is preliminary data.</text>
</comment>
<reference evidence="1" key="1">
    <citation type="submission" date="2023-04" db="EMBL/GenBank/DDBJ databases">
        <title>A chromosome-level genome assembly of the parasitoid wasp Eretmocerus hayati.</title>
        <authorList>
            <person name="Zhong Y."/>
            <person name="Liu S."/>
            <person name="Liu Y."/>
        </authorList>
    </citation>
    <scope>NUCLEOTIDE SEQUENCE</scope>
    <source>
        <strain evidence="1">ZJU_SS_LIU_2023</strain>
    </source>
</reference>
<proteinExistence type="predicted"/>
<accession>A0ACC2NHV3</accession>
<sequence length="246" mass="27398">MSPSEEDMNALTKSSTDVFTTAINGSATSLAATSNGSGTKDGTIAKFTLRLRQAAIHCDYGDFIDRNLIGQLLRGLTGREMCSKIIQKNPSTFVEAYKAAHSLESTKHTPDEVKSITPISENVNLLSNPGLPNLRKSNRTSQTVMDIEGVQFHQEQNLRKRVEIEMPQQMQLQVVMDVADVTNTVCALLCDAECYNCNNTGHVARSGRNQAERINSFQYHQESPVKELDFRKFLNRIEEINSMNPN</sequence>
<name>A0ACC2NHV3_9HYME</name>
<evidence type="ECO:0000313" key="1">
    <source>
        <dbReference type="EMBL" id="KAJ8670745.1"/>
    </source>
</evidence>